<dbReference type="EMBL" id="BPQB01000038">
    <property type="protein sequence ID" value="GJE94210.1"/>
    <property type="molecule type" value="Genomic_DNA"/>
</dbReference>
<comment type="caution">
    <text evidence="1">The sequence shown here is derived from an EMBL/GenBank/DDBJ whole genome shotgun (WGS) entry which is preliminary data.</text>
</comment>
<accession>A0A9P3LGD3</accession>
<name>A0A9P3LGD3_9APHY</name>
<evidence type="ECO:0000313" key="2">
    <source>
        <dbReference type="Proteomes" id="UP000703269"/>
    </source>
</evidence>
<protein>
    <submittedName>
        <fullName evidence="1">Uncharacterized protein</fullName>
    </submittedName>
</protein>
<dbReference type="Proteomes" id="UP000703269">
    <property type="component" value="Unassembled WGS sequence"/>
</dbReference>
<reference evidence="1 2" key="1">
    <citation type="submission" date="2021-08" db="EMBL/GenBank/DDBJ databases">
        <title>Draft Genome Sequence of Phanerochaete sordida strain YK-624.</title>
        <authorList>
            <person name="Mori T."/>
            <person name="Dohra H."/>
            <person name="Suzuki T."/>
            <person name="Kawagishi H."/>
            <person name="Hirai H."/>
        </authorList>
    </citation>
    <scope>NUCLEOTIDE SEQUENCE [LARGE SCALE GENOMIC DNA]</scope>
    <source>
        <strain evidence="1 2">YK-624</strain>
    </source>
</reference>
<dbReference type="AlphaFoldDB" id="A0A9P3LGD3"/>
<organism evidence="1 2">
    <name type="scientific">Phanerochaete sordida</name>
    <dbReference type="NCBI Taxonomy" id="48140"/>
    <lineage>
        <taxon>Eukaryota</taxon>
        <taxon>Fungi</taxon>
        <taxon>Dikarya</taxon>
        <taxon>Basidiomycota</taxon>
        <taxon>Agaricomycotina</taxon>
        <taxon>Agaricomycetes</taxon>
        <taxon>Polyporales</taxon>
        <taxon>Phanerochaetaceae</taxon>
        <taxon>Phanerochaete</taxon>
    </lineage>
</organism>
<proteinExistence type="predicted"/>
<gene>
    <name evidence="1" type="ORF">PsYK624_103780</name>
</gene>
<sequence>MVEAEWRRRSGERRTGDMGEQNQAYRALAYISSATTYTISCMCAAKWRGAIGRSTMRRLGMP</sequence>
<keyword evidence="2" id="KW-1185">Reference proteome</keyword>
<evidence type="ECO:0000313" key="1">
    <source>
        <dbReference type="EMBL" id="GJE94210.1"/>
    </source>
</evidence>